<dbReference type="PROSITE" id="PS50862">
    <property type="entry name" value="AA_TRNA_LIGASE_II"/>
    <property type="match status" value="1"/>
</dbReference>
<protein>
    <recommendedName>
        <fullName evidence="8">Asparagine--tRNA ligase</fullName>
        <ecNumber evidence="8">6.1.1.22</ecNumber>
    </recommendedName>
    <alternativeName>
        <fullName evidence="8">Asparaginyl-tRNA synthetase</fullName>
        <shortName evidence="8">AsnRS</shortName>
    </alternativeName>
</protein>
<dbReference type="GO" id="GO:0005524">
    <property type="term" value="F:ATP binding"/>
    <property type="evidence" value="ECO:0007669"/>
    <property type="project" value="UniProtKB-UniRule"/>
</dbReference>
<dbReference type="CDD" id="cd00776">
    <property type="entry name" value="AsxRS_core"/>
    <property type="match status" value="1"/>
</dbReference>
<evidence type="ECO:0000313" key="10">
    <source>
        <dbReference type="EMBL" id="PLW68381.1"/>
    </source>
</evidence>
<dbReference type="Gene3D" id="3.30.930.10">
    <property type="entry name" value="Bira Bifunctional Protein, Domain 2"/>
    <property type="match status" value="1"/>
</dbReference>
<dbReference type="GO" id="GO:0003676">
    <property type="term" value="F:nucleic acid binding"/>
    <property type="evidence" value="ECO:0007669"/>
    <property type="project" value="InterPro"/>
</dbReference>
<accession>A0A2N5X1M0</accession>
<dbReference type="InterPro" id="IPR006195">
    <property type="entry name" value="aa-tRNA-synth_II"/>
</dbReference>
<evidence type="ECO:0000256" key="7">
    <source>
        <dbReference type="ARBA" id="ARBA00023146"/>
    </source>
</evidence>
<dbReference type="InterPro" id="IPR002312">
    <property type="entry name" value="Asp/Asn-tRNA-synth_IIb"/>
</dbReference>
<dbReference type="SUPFAM" id="SSF50249">
    <property type="entry name" value="Nucleic acid-binding proteins"/>
    <property type="match status" value="1"/>
</dbReference>
<keyword evidence="2 8" id="KW-0963">Cytoplasm</keyword>
<keyword evidence="3 8" id="KW-0436">Ligase</keyword>
<dbReference type="HAMAP" id="MF_00534">
    <property type="entry name" value="Asn_tRNA_synth"/>
    <property type="match status" value="1"/>
</dbReference>
<dbReference type="Pfam" id="PF01336">
    <property type="entry name" value="tRNA_anti-codon"/>
    <property type="match status" value="1"/>
</dbReference>
<feature type="domain" description="Aminoacyl-transfer RNA synthetases class-II family profile" evidence="9">
    <location>
        <begin position="106"/>
        <end position="455"/>
    </location>
</feature>
<reference evidence="10 11" key="1">
    <citation type="submission" date="2018-01" db="EMBL/GenBank/DDBJ databases">
        <title>The draft genome sequence of Halioglobus lutimaris HF004.</title>
        <authorList>
            <person name="Du Z.-J."/>
            <person name="Shi M.-J."/>
        </authorList>
    </citation>
    <scope>NUCLEOTIDE SEQUENCE [LARGE SCALE GENOMIC DNA]</scope>
    <source>
        <strain evidence="10 11">HF004</strain>
    </source>
</reference>
<name>A0A2N5X1M0_9GAMM</name>
<dbReference type="Gene3D" id="2.40.50.140">
    <property type="entry name" value="Nucleic acid-binding proteins"/>
    <property type="match status" value="1"/>
</dbReference>
<dbReference type="GO" id="GO:0006421">
    <property type="term" value="P:asparaginyl-tRNA aminoacylation"/>
    <property type="evidence" value="ECO:0007669"/>
    <property type="project" value="UniProtKB-UniRule"/>
</dbReference>
<comment type="subcellular location">
    <subcellularLocation>
        <location evidence="8">Cytoplasm</location>
    </subcellularLocation>
</comment>
<keyword evidence="5 8" id="KW-0067">ATP-binding</keyword>
<keyword evidence="4 8" id="KW-0547">Nucleotide-binding</keyword>
<dbReference type="InterPro" id="IPR012340">
    <property type="entry name" value="NA-bd_OB-fold"/>
</dbReference>
<dbReference type="SUPFAM" id="SSF55681">
    <property type="entry name" value="Class II aaRS and biotin synthetases"/>
    <property type="match status" value="1"/>
</dbReference>
<organism evidence="10 11">
    <name type="scientific">Pseudohalioglobus lutimaris</name>
    <dbReference type="NCBI Taxonomy" id="1737061"/>
    <lineage>
        <taxon>Bacteria</taxon>
        <taxon>Pseudomonadati</taxon>
        <taxon>Pseudomonadota</taxon>
        <taxon>Gammaproteobacteria</taxon>
        <taxon>Cellvibrionales</taxon>
        <taxon>Halieaceae</taxon>
        <taxon>Pseudohalioglobus</taxon>
    </lineage>
</organism>
<comment type="catalytic activity">
    <reaction evidence="8">
        <text>tRNA(Asn) + L-asparagine + ATP = L-asparaginyl-tRNA(Asn) + AMP + diphosphate + H(+)</text>
        <dbReference type="Rhea" id="RHEA:11180"/>
        <dbReference type="Rhea" id="RHEA-COMP:9659"/>
        <dbReference type="Rhea" id="RHEA-COMP:9674"/>
        <dbReference type="ChEBI" id="CHEBI:15378"/>
        <dbReference type="ChEBI" id="CHEBI:30616"/>
        <dbReference type="ChEBI" id="CHEBI:33019"/>
        <dbReference type="ChEBI" id="CHEBI:58048"/>
        <dbReference type="ChEBI" id="CHEBI:78442"/>
        <dbReference type="ChEBI" id="CHEBI:78515"/>
        <dbReference type="ChEBI" id="CHEBI:456215"/>
        <dbReference type="EC" id="6.1.1.22"/>
    </reaction>
</comment>
<evidence type="ECO:0000256" key="8">
    <source>
        <dbReference type="HAMAP-Rule" id="MF_00534"/>
    </source>
</evidence>
<dbReference type="AlphaFoldDB" id="A0A2N5X1M0"/>
<keyword evidence="7 8" id="KW-0030">Aminoacyl-tRNA synthetase</keyword>
<dbReference type="EC" id="6.1.1.22" evidence="8"/>
<dbReference type="PANTHER" id="PTHR22594:SF34">
    <property type="entry name" value="ASPARAGINE--TRNA LIGASE, MITOCHONDRIAL-RELATED"/>
    <property type="match status" value="1"/>
</dbReference>
<keyword evidence="11" id="KW-1185">Reference proteome</keyword>
<evidence type="ECO:0000256" key="1">
    <source>
        <dbReference type="ARBA" id="ARBA00008226"/>
    </source>
</evidence>
<evidence type="ECO:0000256" key="6">
    <source>
        <dbReference type="ARBA" id="ARBA00022917"/>
    </source>
</evidence>
<dbReference type="InterPro" id="IPR004365">
    <property type="entry name" value="NA-bd_OB_tRNA"/>
</dbReference>
<keyword evidence="6 8" id="KW-0648">Protein biosynthesis</keyword>
<evidence type="ECO:0000256" key="5">
    <source>
        <dbReference type="ARBA" id="ARBA00022840"/>
    </source>
</evidence>
<evidence type="ECO:0000259" key="9">
    <source>
        <dbReference type="PROSITE" id="PS50862"/>
    </source>
</evidence>
<evidence type="ECO:0000313" key="11">
    <source>
        <dbReference type="Proteomes" id="UP000235005"/>
    </source>
</evidence>
<dbReference type="GO" id="GO:0004816">
    <property type="term" value="F:asparagine-tRNA ligase activity"/>
    <property type="evidence" value="ECO:0007669"/>
    <property type="project" value="UniProtKB-UniRule"/>
</dbReference>
<dbReference type="InterPro" id="IPR004364">
    <property type="entry name" value="Aa-tRNA-synt_II"/>
</dbReference>
<dbReference type="RefSeq" id="WP_075999299.1">
    <property type="nucleotide sequence ID" value="NZ_PKUS01000015.1"/>
</dbReference>
<comment type="caution">
    <text evidence="10">The sequence shown here is derived from an EMBL/GenBank/DDBJ whole genome shotgun (WGS) entry which is preliminary data.</text>
</comment>
<proteinExistence type="inferred from homology"/>
<dbReference type="NCBIfam" id="TIGR00457">
    <property type="entry name" value="asnS"/>
    <property type="match status" value="1"/>
</dbReference>
<sequence length="465" mass="52564">MSEFTTVIAALKGQVDTGSQVTVKGWLRSKRDSKAGISFLAVHDGTAFDAIQAVVPNSLANYESEILKLSTGCAVEVSGELVASQGKGQSVEIQASEVTVVGWVDDAESYPIAKKRHTFEYLRTQAHLRPRTNTFGAITRVRTTLANAIHNYFHQQGFNWINTPIITGSDCEGAGELFRVSTLDMTNLPLDDKGAVDYSQDFFHGEAFLTVSGQLEVESYCLAMSKVYTFGPTFRAENSHTSRHLAEFWMVEPEIAFADLNDDADLAEDLLKHVFERVLEECEDDMAFFQQRIDKTVIDRLRTVIDNSFERMDYTDAIHILKKHENKFEFPVEWGVDLASEHERFLAEEHVGRPVVLMNYPREIKAFYMRLNDDEKTVAAMDVLAPGIGEIIGGSQREERLDVLDSRMDAHLREELWWYRDLRRYGTVPHAGFGLGFERLLNYVTGMENVRDAIPFPRTPGSAHF</sequence>
<dbReference type="NCBIfam" id="NF003037">
    <property type="entry name" value="PRK03932.1"/>
    <property type="match status" value="1"/>
</dbReference>
<comment type="similarity">
    <text evidence="1 8">Belongs to the class-II aminoacyl-tRNA synthetase family.</text>
</comment>
<dbReference type="Proteomes" id="UP000235005">
    <property type="component" value="Unassembled WGS sequence"/>
</dbReference>
<dbReference type="InterPro" id="IPR004522">
    <property type="entry name" value="Asn-tRNA-ligase"/>
</dbReference>
<dbReference type="OrthoDB" id="9762036at2"/>
<dbReference type="FunFam" id="3.30.930.10:FF:000016">
    <property type="entry name" value="Asparagine--tRNA ligase"/>
    <property type="match status" value="1"/>
</dbReference>
<dbReference type="InterPro" id="IPR045864">
    <property type="entry name" value="aa-tRNA-synth_II/BPL/LPL"/>
</dbReference>
<dbReference type="GO" id="GO:0005737">
    <property type="term" value="C:cytoplasm"/>
    <property type="evidence" value="ECO:0007669"/>
    <property type="project" value="UniProtKB-SubCell"/>
</dbReference>
<dbReference type="CDD" id="cd04318">
    <property type="entry name" value="EcAsnRS_like_N"/>
    <property type="match status" value="1"/>
</dbReference>
<gene>
    <name evidence="8" type="primary">asnS</name>
    <name evidence="10" type="ORF">C0039_12640</name>
</gene>
<dbReference type="Pfam" id="PF00152">
    <property type="entry name" value="tRNA-synt_2"/>
    <property type="match status" value="1"/>
</dbReference>
<evidence type="ECO:0000256" key="3">
    <source>
        <dbReference type="ARBA" id="ARBA00022598"/>
    </source>
</evidence>
<dbReference type="PRINTS" id="PR01042">
    <property type="entry name" value="TRNASYNTHASP"/>
</dbReference>
<dbReference type="PANTHER" id="PTHR22594">
    <property type="entry name" value="ASPARTYL/LYSYL-TRNA SYNTHETASE"/>
    <property type="match status" value="1"/>
</dbReference>
<dbReference type="EMBL" id="PKUS01000015">
    <property type="protein sequence ID" value="PLW68381.1"/>
    <property type="molecule type" value="Genomic_DNA"/>
</dbReference>
<comment type="subunit">
    <text evidence="8">Homodimer.</text>
</comment>
<evidence type="ECO:0000256" key="4">
    <source>
        <dbReference type="ARBA" id="ARBA00022741"/>
    </source>
</evidence>
<evidence type="ECO:0000256" key="2">
    <source>
        <dbReference type="ARBA" id="ARBA00022490"/>
    </source>
</evidence>